<dbReference type="GO" id="GO:0016020">
    <property type="term" value="C:membrane"/>
    <property type="evidence" value="ECO:0007669"/>
    <property type="project" value="UniProtKB-UniRule"/>
</dbReference>
<dbReference type="AlphaFoldDB" id="A0A430BLH5"/>
<keyword evidence="2" id="KW-1133">Transmembrane helix</keyword>
<evidence type="ECO:0000256" key="1">
    <source>
        <dbReference type="PROSITE-ProRule" id="PRU00473"/>
    </source>
</evidence>
<dbReference type="InterPro" id="IPR050330">
    <property type="entry name" value="Bact_OuterMem_StrucFunc"/>
</dbReference>
<proteinExistence type="predicted"/>
<name>A0A430BLH5_SPHYA</name>
<comment type="caution">
    <text evidence="4">The sequence shown here is derived from an EMBL/GenBank/DDBJ whole genome shotgun (WGS) entry which is preliminary data.</text>
</comment>
<protein>
    <recommendedName>
        <fullName evidence="3">OmpA-like domain-containing protein</fullName>
    </recommendedName>
</protein>
<dbReference type="SUPFAM" id="SSF103088">
    <property type="entry name" value="OmpA-like"/>
    <property type="match status" value="1"/>
</dbReference>
<dbReference type="Gene3D" id="3.30.1330.60">
    <property type="entry name" value="OmpA-like domain"/>
    <property type="match status" value="1"/>
</dbReference>
<evidence type="ECO:0000256" key="2">
    <source>
        <dbReference type="SAM" id="Phobius"/>
    </source>
</evidence>
<dbReference type="RefSeq" id="WP_069335806.1">
    <property type="nucleotide sequence ID" value="NZ_JARQWY010000054.1"/>
</dbReference>
<dbReference type="EMBL" id="QRAL01000033">
    <property type="protein sequence ID" value="RSU52493.1"/>
    <property type="molecule type" value="Genomic_DNA"/>
</dbReference>
<feature type="transmembrane region" description="Helical" evidence="2">
    <location>
        <begin position="26"/>
        <end position="45"/>
    </location>
</feature>
<gene>
    <name evidence="4" type="ORF">DAH51_21290</name>
</gene>
<dbReference type="PROSITE" id="PS51123">
    <property type="entry name" value="OMPA_2"/>
    <property type="match status" value="1"/>
</dbReference>
<keyword evidence="1 2" id="KW-0472">Membrane</keyword>
<dbReference type="PANTHER" id="PTHR30329">
    <property type="entry name" value="STATOR ELEMENT OF FLAGELLAR MOTOR COMPLEX"/>
    <property type="match status" value="1"/>
</dbReference>
<evidence type="ECO:0000313" key="5">
    <source>
        <dbReference type="Proteomes" id="UP000287401"/>
    </source>
</evidence>
<evidence type="ECO:0000313" key="4">
    <source>
        <dbReference type="EMBL" id="RSU52493.1"/>
    </source>
</evidence>
<accession>A0A430BLH5</accession>
<reference evidence="4 5" key="1">
    <citation type="submission" date="2018-07" db="EMBL/GenBank/DDBJ databases">
        <title>Genomic and Epidemiologic Investigation of an Indolent Hospital Outbreak.</title>
        <authorList>
            <person name="Johnson R.C."/>
            <person name="Deming C."/>
            <person name="Conlan S."/>
            <person name="Zellmer C.J."/>
            <person name="Michelin A.V."/>
            <person name="Lee-Lin S."/>
            <person name="Thomas P.J."/>
            <person name="Park M."/>
            <person name="Weingarten R.A."/>
            <person name="Less J."/>
            <person name="Dekker J.P."/>
            <person name="Frank K.M."/>
            <person name="Musser K.A."/>
            <person name="Mcquiston J.R."/>
            <person name="Henderson D.K."/>
            <person name="Lau A.F."/>
            <person name="Palmore T.N."/>
            <person name="Segre J.A."/>
        </authorList>
    </citation>
    <scope>NUCLEOTIDE SEQUENCE [LARGE SCALE GENOMIC DNA]</scope>
    <source>
        <strain evidence="4 5">SK-NIH.Env6_1116</strain>
    </source>
</reference>
<evidence type="ECO:0000259" key="3">
    <source>
        <dbReference type="PROSITE" id="PS51123"/>
    </source>
</evidence>
<keyword evidence="2" id="KW-0812">Transmembrane</keyword>
<dbReference type="InterPro" id="IPR036737">
    <property type="entry name" value="OmpA-like_sf"/>
</dbReference>
<feature type="domain" description="OmpA-like" evidence="3">
    <location>
        <begin position="92"/>
        <end position="244"/>
    </location>
</feature>
<dbReference type="PANTHER" id="PTHR30329:SF20">
    <property type="entry name" value="EXPORTED PROTEIN"/>
    <property type="match status" value="1"/>
</dbReference>
<dbReference type="InterPro" id="IPR006665">
    <property type="entry name" value="OmpA-like"/>
</dbReference>
<sequence length="264" mass="28537">MARRTRIAAPDQGQAEESYFVSLNDLLIGMLFVFIILLMIFALNYQSAEARLNQRIAGLEDELGGREKQRTGLLRRLQGELARADVPVEIDEKNGVLHLPETVLFASGSADLGARGRAALASLAGLLARELPCYGQRSGRVGHSCPEDSEPILEAVYVEGHTDTIPIANARYSDNWSLSSDRSIQTYRSMVQAAPGLERIRNAAGSATLFGVSAYAAQRPIADNTSEGGRAHNRRIDVRFLIAPPTKGDIKATSSVGSFLGAIE</sequence>
<organism evidence="4 5">
    <name type="scientific">Sphingobium yanoikuyae</name>
    <name type="common">Sphingomonas yanoikuyae</name>
    <dbReference type="NCBI Taxonomy" id="13690"/>
    <lineage>
        <taxon>Bacteria</taxon>
        <taxon>Pseudomonadati</taxon>
        <taxon>Pseudomonadota</taxon>
        <taxon>Alphaproteobacteria</taxon>
        <taxon>Sphingomonadales</taxon>
        <taxon>Sphingomonadaceae</taxon>
        <taxon>Sphingobium</taxon>
    </lineage>
</organism>
<dbReference type="Proteomes" id="UP000287401">
    <property type="component" value="Unassembled WGS sequence"/>
</dbReference>